<reference evidence="2" key="1">
    <citation type="journal article" date="2019" name="Int. J. Syst. Evol. Microbiol.">
        <title>The Global Catalogue of Microorganisms (GCM) 10K type strain sequencing project: providing services to taxonomists for standard genome sequencing and annotation.</title>
        <authorList>
            <consortium name="The Broad Institute Genomics Platform"/>
            <consortium name="The Broad Institute Genome Sequencing Center for Infectious Disease"/>
            <person name="Wu L."/>
            <person name="Ma J."/>
        </authorList>
    </citation>
    <scope>NUCLEOTIDE SEQUENCE [LARGE SCALE GENOMIC DNA]</scope>
    <source>
        <strain evidence="2">KCTC 52277</strain>
    </source>
</reference>
<dbReference type="EMBL" id="JBHRTD010000017">
    <property type="protein sequence ID" value="MFC3139257.1"/>
    <property type="molecule type" value="Genomic_DNA"/>
</dbReference>
<keyword evidence="2" id="KW-1185">Reference proteome</keyword>
<dbReference type="Proteomes" id="UP001595621">
    <property type="component" value="Unassembled WGS sequence"/>
</dbReference>
<sequence>MRMINTEIPPYDRKHPFWARDCYYELVERAMTKFANPTSWKLDDPEWVKQRKVKWKRIAEAFKAVPERAFPAFDIKLYGEYFLTGRYREADLAKDKYFRGSGIIYAALHPDQSEEVLIALVELYSRVSSQHKSFGKRENFFGSSISSDRIFMAYPYCHEVLEAGIETWVRVTMGRNQQEYQARLQGKSEFDQNLMICFNLMINPDYFAETPEQYLADHILTNIDSFDWEKGWIVNYVDSYLILVAHYERVDPFKGVDPERHARAWRIVNTLRKRFNETDDAILGPKWVKANTLEACFGENSIKPEEEEDFPALARLRYSDEERPLRITEDGFAGWYQDWATILNQIGQNLDTSAWHLDDADWVAQRQQRWKQVRKWLLEYFYKHTLDVYEGYFLRGELTGEGWSTEQLWISREEKTLFPFLLFHPDHSMKSLRRVYNYLLSVLCQGKACKIPYSVRSYYFLDDLACNLPELVPSNLEANIVELWKQREYDGN</sequence>
<organism evidence="1 2">
    <name type="scientific">Shewanella submarina</name>
    <dbReference type="NCBI Taxonomy" id="2016376"/>
    <lineage>
        <taxon>Bacteria</taxon>
        <taxon>Pseudomonadati</taxon>
        <taxon>Pseudomonadota</taxon>
        <taxon>Gammaproteobacteria</taxon>
        <taxon>Alteromonadales</taxon>
        <taxon>Shewanellaceae</taxon>
        <taxon>Shewanella</taxon>
    </lineage>
</organism>
<comment type="caution">
    <text evidence="1">The sequence shown here is derived from an EMBL/GenBank/DDBJ whole genome shotgun (WGS) entry which is preliminary data.</text>
</comment>
<name>A0ABV7GJK6_9GAMM</name>
<accession>A0ABV7GJK6</accession>
<dbReference type="RefSeq" id="WP_248937042.1">
    <property type="nucleotide sequence ID" value="NZ_JAKILF010000007.1"/>
</dbReference>
<gene>
    <name evidence="1" type="ORF">ACFOE0_13825</name>
</gene>
<evidence type="ECO:0000313" key="1">
    <source>
        <dbReference type="EMBL" id="MFC3139257.1"/>
    </source>
</evidence>
<protein>
    <submittedName>
        <fullName evidence="1">Uncharacterized protein</fullName>
    </submittedName>
</protein>
<evidence type="ECO:0000313" key="2">
    <source>
        <dbReference type="Proteomes" id="UP001595621"/>
    </source>
</evidence>
<proteinExistence type="predicted"/>